<dbReference type="OrthoDB" id="2579959at2"/>
<keyword evidence="1" id="KW-0812">Transmembrane</keyword>
<evidence type="ECO:0000313" key="2">
    <source>
        <dbReference type="EMBL" id="AYF77736.1"/>
    </source>
</evidence>
<accession>A0A386ZJX8</accession>
<dbReference type="PANTHER" id="PTHR14136:SF17">
    <property type="entry name" value="BTB_POZ DOMAIN-CONTAINING PROTEIN KCTD9"/>
    <property type="match status" value="1"/>
</dbReference>
<proteinExistence type="predicted"/>
<sequence>MDLVTRRQRWLLAVSVLVTAAVMVCLLYLFPMWLTRDSKQEEALRNHLTTAVGAAIPVALSFVGVAKFLLDRAKHRADKFHTAMDRLFNDNADTRADAVRALEQMMSYSPDYRARTLEAFADLLRTRTAALTGNGKRQQLPNDITAILTALRRRRPRRDDPPMNLIGVRLPRAPLHALDLSSAQLADADLRYADLSAANLTGANLDHAMLTGANLTGASLRGTRLTHATLVGATLTGCDLIDAALEHATMTGADLRGLNPGMTAVLTAAQIASATNNPNPEAAEEP</sequence>
<keyword evidence="1" id="KW-1133">Transmembrane helix</keyword>
<protein>
    <submittedName>
        <fullName evidence="2">Pentapeptide repeat-containing protein</fullName>
    </submittedName>
</protein>
<evidence type="ECO:0000313" key="3">
    <source>
        <dbReference type="Proteomes" id="UP000267164"/>
    </source>
</evidence>
<organism evidence="2 3">
    <name type="scientific">Nocardia yunnanensis</name>
    <dbReference type="NCBI Taxonomy" id="2382165"/>
    <lineage>
        <taxon>Bacteria</taxon>
        <taxon>Bacillati</taxon>
        <taxon>Actinomycetota</taxon>
        <taxon>Actinomycetes</taxon>
        <taxon>Mycobacteriales</taxon>
        <taxon>Nocardiaceae</taxon>
        <taxon>Nocardia</taxon>
    </lineage>
</organism>
<dbReference type="SUPFAM" id="SSF141571">
    <property type="entry name" value="Pentapeptide repeat-like"/>
    <property type="match status" value="1"/>
</dbReference>
<dbReference type="EMBL" id="CP032568">
    <property type="protein sequence ID" value="AYF77736.1"/>
    <property type="molecule type" value="Genomic_DNA"/>
</dbReference>
<keyword evidence="1" id="KW-0472">Membrane</keyword>
<reference evidence="2 3" key="1">
    <citation type="submission" date="2018-09" db="EMBL/GenBank/DDBJ databases">
        <title>Nocardia yunnanensis sp. nov., an actinomycete isolated from a soil sample.</title>
        <authorList>
            <person name="Zhang J."/>
        </authorList>
    </citation>
    <scope>NUCLEOTIDE SEQUENCE [LARGE SCALE GENOMIC DNA]</scope>
    <source>
        <strain evidence="2 3">CFHS0054</strain>
    </source>
</reference>
<feature type="transmembrane region" description="Helical" evidence="1">
    <location>
        <begin position="12"/>
        <end position="30"/>
    </location>
</feature>
<dbReference type="Proteomes" id="UP000267164">
    <property type="component" value="Chromosome"/>
</dbReference>
<keyword evidence="3" id="KW-1185">Reference proteome</keyword>
<evidence type="ECO:0000256" key="1">
    <source>
        <dbReference type="SAM" id="Phobius"/>
    </source>
</evidence>
<feature type="transmembrane region" description="Helical" evidence="1">
    <location>
        <begin position="50"/>
        <end position="70"/>
    </location>
</feature>
<name>A0A386ZJX8_9NOCA</name>
<dbReference type="AlphaFoldDB" id="A0A386ZJX8"/>
<dbReference type="Gene3D" id="2.160.20.80">
    <property type="entry name" value="E3 ubiquitin-protein ligase SopA"/>
    <property type="match status" value="1"/>
</dbReference>
<dbReference type="Pfam" id="PF00805">
    <property type="entry name" value="Pentapeptide"/>
    <property type="match status" value="2"/>
</dbReference>
<dbReference type="KEGG" id="nyu:D7D52_32400"/>
<dbReference type="InterPro" id="IPR051082">
    <property type="entry name" value="Pentapeptide-BTB/POZ_domain"/>
</dbReference>
<gene>
    <name evidence="2" type="ORF">D7D52_32400</name>
</gene>
<dbReference type="PANTHER" id="PTHR14136">
    <property type="entry name" value="BTB_POZ DOMAIN-CONTAINING PROTEIN KCTD9"/>
    <property type="match status" value="1"/>
</dbReference>
<dbReference type="InterPro" id="IPR001646">
    <property type="entry name" value="5peptide_repeat"/>
</dbReference>